<reference evidence="2 3" key="1">
    <citation type="submission" date="2020-10" db="EMBL/GenBank/DDBJ databases">
        <title>Phylogeny of dyella-like bacteria.</title>
        <authorList>
            <person name="Fu J."/>
        </authorList>
    </citation>
    <scope>NUCLEOTIDE SEQUENCE [LARGE SCALE GENOMIC DNA]</scope>
    <source>
        <strain evidence="2 3">Gsoil3046</strain>
    </source>
</reference>
<proteinExistence type="predicted"/>
<accession>A0ABW8K1P2</accession>
<feature type="region of interest" description="Disordered" evidence="1">
    <location>
        <begin position="276"/>
        <end position="301"/>
    </location>
</feature>
<dbReference type="EMBL" id="JADIKM010000006">
    <property type="protein sequence ID" value="MFK2905932.1"/>
    <property type="molecule type" value="Genomic_DNA"/>
</dbReference>
<evidence type="ECO:0000313" key="3">
    <source>
        <dbReference type="Proteomes" id="UP001620460"/>
    </source>
</evidence>
<dbReference type="Proteomes" id="UP001620460">
    <property type="component" value="Unassembled WGS sequence"/>
</dbReference>
<evidence type="ECO:0000313" key="2">
    <source>
        <dbReference type="EMBL" id="MFK2905932.1"/>
    </source>
</evidence>
<name>A0ABW8K1P2_9GAMM</name>
<dbReference type="Gene3D" id="3.40.50.300">
    <property type="entry name" value="P-loop containing nucleotide triphosphate hydrolases"/>
    <property type="match status" value="1"/>
</dbReference>
<organism evidence="2 3">
    <name type="scientific">Dyella ginsengisoli</name>
    <dbReference type="NCBI Taxonomy" id="363848"/>
    <lineage>
        <taxon>Bacteria</taxon>
        <taxon>Pseudomonadati</taxon>
        <taxon>Pseudomonadota</taxon>
        <taxon>Gammaproteobacteria</taxon>
        <taxon>Lysobacterales</taxon>
        <taxon>Rhodanobacteraceae</taxon>
        <taxon>Dyella</taxon>
    </lineage>
</organism>
<dbReference type="RefSeq" id="WP_404635804.1">
    <property type="nucleotide sequence ID" value="NZ_JADIKM010000006.1"/>
</dbReference>
<dbReference type="InterPro" id="IPR027417">
    <property type="entry name" value="P-loop_NTPase"/>
</dbReference>
<protein>
    <submittedName>
        <fullName evidence="2">Sulfotransferase family protein</fullName>
    </submittedName>
</protein>
<evidence type="ECO:0000256" key="1">
    <source>
        <dbReference type="SAM" id="MobiDB-lite"/>
    </source>
</evidence>
<gene>
    <name evidence="2" type="ORF">ISP17_18375</name>
</gene>
<dbReference type="SUPFAM" id="SSF52540">
    <property type="entry name" value="P-loop containing nucleoside triphosphate hydrolases"/>
    <property type="match status" value="1"/>
</dbReference>
<comment type="caution">
    <text evidence="2">The sequence shown here is derived from an EMBL/GenBank/DDBJ whole genome shotgun (WGS) entry which is preliminary data.</text>
</comment>
<sequence>MKHPAIDQRGWLPIRLWRAADGWRLDWCHFGAQPLREPFFSDDVDLALRQPFNQAMRRETSLQGLLDGHAPQPALAPRAFVFHISRCGSTLLAQMLARLDSHIVLSEPPPLDALLRAPYDDPAIAAVQPDALRALLAAYGRPRGGSERHIVIKLDAWNIFELPRLRAAFPDTPCLFLYRHPLEVAVSQLQMPGRHTVPGLLGSSPLALPADEAAGMHRSVYVARIVGRLLEAGLESCRRHGALPVSYEELPGAVGGRLAAWLGLDADAAAAAMAGARDHAKRPGEAFQPDRERKRQQADEALREAVSTWALPHYEALENLRLAGHDGPLPAD</sequence>
<keyword evidence="3" id="KW-1185">Reference proteome</keyword>